<keyword evidence="1" id="KW-0678">Repressor</keyword>
<feature type="DNA-binding region" description="H-T-H motif" evidence="3">
    <location>
        <begin position="25"/>
        <end position="44"/>
    </location>
</feature>
<dbReference type="Gene3D" id="1.10.357.10">
    <property type="entry name" value="Tetracycline Repressor, domain 2"/>
    <property type="match status" value="1"/>
</dbReference>
<reference evidence="5" key="1">
    <citation type="journal article" date="2014" name="Int. J. Syst. Evol. Microbiol.">
        <title>Complete genome sequence of Corynebacterium casei LMG S-19264T (=DSM 44701T), isolated from a smear-ripened cheese.</title>
        <authorList>
            <consortium name="US DOE Joint Genome Institute (JGI-PGF)"/>
            <person name="Walter F."/>
            <person name="Albersmeier A."/>
            <person name="Kalinowski J."/>
            <person name="Ruckert C."/>
        </authorList>
    </citation>
    <scope>NUCLEOTIDE SEQUENCE</scope>
    <source>
        <strain evidence="5">CGMCC 1.6333</strain>
    </source>
</reference>
<keyword evidence="6" id="KW-1185">Reference proteome</keyword>
<evidence type="ECO:0000259" key="4">
    <source>
        <dbReference type="PROSITE" id="PS50977"/>
    </source>
</evidence>
<dbReference type="GO" id="GO:0003677">
    <property type="term" value="F:DNA binding"/>
    <property type="evidence" value="ECO:0007669"/>
    <property type="project" value="UniProtKB-UniRule"/>
</dbReference>
<evidence type="ECO:0000256" key="2">
    <source>
        <dbReference type="ARBA" id="ARBA00023125"/>
    </source>
</evidence>
<dbReference type="PRINTS" id="PR00455">
    <property type="entry name" value="HTHTETR"/>
</dbReference>
<accession>A0A917WVZ8</accession>
<gene>
    <name evidence="5" type="primary">ycnC</name>
    <name evidence="5" type="ORF">GCM10011351_19540</name>
</gene>
<dbReference type="RefSeq" id="WP_162879186.1">
    <property type="nucleotide sequence ID" value="NZ_BMLG01000010.1"/>
</dbReference>
<dbReference type="PANTHER" id="PTHR43479:SF22">
    <property type="entry name" value="TRANSCRIPTIONAL REGULATOR, TETR FAMILY"/>
    <property type="match status" value="1"/>
</dbReference>
<dbReference type="InterPro" id="IPR009057">
    <property type="entry name" value="Homeodomain-like_sf"/>
</dbReference>
<dbReference type="AlphaFoldDB" id="A0A917WVZ8"/>
<dbReference type="PROSITE" id="PS50977">
    <property type="entry name" value="HTH_TETR_2"/>
    <property type="match status" value="1"/>
</dbReference>
<keyword evidence="2 3" id="KW-0238">DNA-binding</keyword>
<dbReference type="InterPro" id="IPR050624">
    <property type="entry name" value="HTH-type_Tx_Regulator"/>
</dbReference>
<name>A0A917WVZ8_9BACI</name>
<dbReference type="InterPro" id="IPR001647">
    <property type="entry name" value="HTH_TetR"/>
</dbReference>
<evidence type="ECO:0000256" key="3">
    <source>
        <dbReference type="PROSITE-ProRule" id="PRU00335"/>
    </source>
</evidence>
<dbReference type="Pfam" id="PF00440">
    <property type="entry name" value="TetR_N"/>
    <property type="match status" value="1"/>
</dbReference>
<evidence type="ECO:0000313" key="6">
    <source>
        <dbReference type="Proteomes" id="UP000618460"/>
    </source>
</evidence>
<evidence type="ECO:0000313" key="5">
    <source>
        <dbReference type="EMBL" id="GGM33628.1"/>
    </source>
</evidence>
<sequence>MEDRQIEIMQVAMRFFSKKGFHATSMQEIAADSGISKGSLYKCFESKEELLIQVFKFNHDNMVEKAKRINADSSLAPKEKLNKMLIVEFEGILENKEYFNLLTKSLLFEKNQKIRPLMQQVRAEMMDWHKEILLQIYGEDVAPFIWDAVLSLQGILKEYVSIVIQDQQKLDATKIAEYVVSCVDAIVKQHKNKAPVLKDDMMKNYLILKENKKWIPIEDQIIQVLSHIKFRLKSELLPLDKNKEIEKTILLFNEELKEKKPRIFLLNSLLANLEKNLKEKEELNTIENLIKLLD</sequence>
<dbReference type="PANTHER" id="PTHR43479">
    <property type="entry name" value="ACREF/ENVCD OPERON REPRESSOR-RELATED"/>
    <property type="match status" value="1"/>
</dbReference>
<dbReference type="EMBL" id="BMLG01000010">
    <property type="protein sequence ID" value="GGM33628.1"/>
    <property type="molecule type" value="Genomic_DNA"/>
</dbReference>
<dbReference type="Proteomes" id="UP000618460">
    <property type="component" value="Unassembled WGS sequence"/>
</dbReference>
<proteinExistence type="predicted"/>
<reference evidence="5" key="2">
    <citation type="submission" date="2020-09" db="EMBL/GenBank/DDBJ databases">
        <authorList>
            <person name="Sun Q."/>
            <person name="Zhou Y."/>
        </authorList>
    </citation>
    <scope>NUCLEOTIDE SEQUENCE</scope>
    <source>
        <strain evidence="5">CGMCC 1.6333</strain>
    </source>
</reference>
<comment type="caution">
    <text evidence="5">The sequence shown here is derived from an EMBL/GenBank/DDBJ whole genome shotgun (WGS) entry which is preliminary data.</text>
</comment>
<dbReference type="Gene3D" id="1.10.10.60">
    <property type="entry name" value="Homeodomain-like"/>
    <property type="match status" value="1"/>
</dbReference>
<evidence type="ECO:0000256" key="1">
    <source>
        <dbReference type="ARBA" id="ARBA00022491"/>
    </source>
</evidence>
<protein>
    <submittedName>
        <fullName evidence="5">HTH-type transcriptional regulator YcnC</fullName>
    </submittedName>
</protein>
<organism evidence="5 6">
    <name type="scientific">Paraliobacillus quinghaiensis</name>
    <dbReference type="NCBI Taxonomy" id="470815"/>
    <lineage>
        <taxon>Bacteria</taxon>
        <taxon>Bacillati</taxon>
        <taxon>Bacillota</taxon>
        <taxon>Bacilli</taxon>
        <taxon>Bacillales</taxon>
        <taxon>Bacillaceae</taxon>
        <taxon>Paraliobacillus</taxon>
    </lineage>
</organism>
<feature type="domain" description="HTH tetR-type" evidence="4">
    <location>
        <begin position="2"/>
        <end position="62"/>
    </location>
</feature>
<dbReference type="SUPFAM" id="SSF46689">
    <property type="entry name" value="Homeodomain-like"/>
    <property type="match status" value="1"/>
</dbReference>